<reference evidence="1" key="1">
    <citation type="submission" date="2021-02" db="EMBL/GenBank/DDBJ databases">
        <title>Genome sequence Cadophora malorum strain M34.</title>
        <authorList>
            <person name="Stefanovic E."/>
            <person name="Vu D."/>
            <person name="Scully C."/>
            <person name="Dijksterhuis J."/>
            <person name="Roader J."/>
            <person name="Houbraken J."/>
        </authorList>
    </citation>
    <scope>NUCLEOTIDE SEQUENCE</scope>
    <source>
        <strain evidence="1">M34</strain>
    </source>
</reference>
<protein>
    <submittedName>
        <fullName evidence="1">Uncharacterized protein</fullName>
    </submittedName>
</protein>
<organism evidence="1 2">
    <name type="scientific">Cadophora malorum</name>
    <dbReference type="NCBI Taxonomy" id="108018"/>
    <lineage>
        <taxon>Eukaryota</taxon>
        <taxon>Fungi</taxon>
        <taxon>Dikarya</taxon>
        <taxon>Ascomycota</taxon>
        <taxon>Pezizomycotina</taxon>
        <taxon>Leotiomycetes</taxon>
        <taxon>Helotiales</taxon>
        <taxon>Ploettnerulaceae</taxon>
        <taxon>Cadophora</taxon>
    </lineage>
</organism>
<comment type="caution">
    <text evidence="1">The sequence shown here is derived from an EMBL/GenBank/DDBJ whole genome shotgun (WGS) entry which is preliminary data.</text>
</comment>
<dbReference type="EMBL" id="JAFJYH010000348">
    <property type="protein sequence ID" value="KAG4412861.1"/>
    <property type="molecule type" value="Genomic_DNA"/>
</dbReference>
<keyword evidence="2" id="KW-1185">Reference proteome</keyword>
<dbReference type="Proteomes" id="UP000664132">
    <property type="component" value="Unassembled WGS sequence"/>
</dbReference>
<accession>A0A8H7T4J3</accession>
<evidence type="ECO:0000313" key="1">
    <source>
        <dbReference type="EMBL" id="KAG4412861.1"/>
    </source>
</evidence>
<gene>
    <name evidence="1" type="ORF">IFR04_013997</name>
</gene>
<sequence length="71" mass="7558">MAQPADDAASQESVDLADPLIYPLPSKSAESEFHPILCPRGTPPLLSMRAPFLILIIAARGVPNCKNASRS</sequence>
<dbReference type="AlphaFoldDB" id="A0A8H7T4J3"/>
<proteinExistence type="predicted"/>
<evidence type="ECO:0000313" key="2">
    <source>
        <dbReference type="Proteomes" id="UP000664132"/>
    </source>
</evidence>
<name>A0A8H7T4J3_9HELO</name>